<feature type="transmembrane region" description="Helical" evidence="1">
    <location>
        <begin position="46"/>
        <end position="68"/>
    </location>
</feature>
<sequence>MSGAEAFVTILGLGVITVLTRSFFFLSRNELPLPGWLKQGLRYAPLAALAAVVVPEVVMTQGALIHTWQDARLFAVAAGSAWFWWRRGILGTIVSGSVVLLALRLGLGW</sequence>
<evidence type="ECO:0000313" key="2">
    <source>
        <dbReference type="EMBL" id="NML13666.1"/>
    </source>
</evidence>
<accession>A0A848F4V8</accession>
<feature type="transmembrane region" description="Helical" evidence="1">
    <location>
        <begin position="88"/>
        <end position="107"/>
    </location>
</feature>
<organism evidence="2 3">
    <name type="scientific">Azohydromonas caseinilytica</name>
    <dbReference type="NCBI Taxonomy" id="2728836"/>
    <lineage>
        <taxon>Bacteria</taxon>
        <taxon>Pseudomonadati</taxon>
        <taxon>Pseudomonadota</taxon>
        <taxon>Betaproteobacteria</taxon>
        <taxon>Burkholderiales</taxon>
        <taxon>Sphaerotilaceae</taxon>
        <taxon>Azohydromonas</taxon>
    </lineage>
</organism>
<keyword evidence="1" id="KW-1133">Transmembrane helix</keyword>
<dbReference type="RefSeq" id="WP_169158576.1">
    <property type="nucleotide sequence ID" value="NZ_JABBFW010000001.1"/>
</dbReference>
<protein>
    <submittedName>
        <fullName evidence="2">AzlD domain-containing protein</fullName>
    </submittedName>
</protein>
<dbReference type="Proteomes" id="UP000574067">
    <property type="component" value="Unassembled WGS sequence"/>
</dbReference>
<reference evidence="2 3" key="1">
    <citation type="submission" date="2020-04" db="EMBL/GenBank/DDBJ databases">
        <title>Azohydromonas sp. isolated from soil.</title>
        <authorList>
            <person name="Dahal R.H."/>
        </authorList>
    </citation>
    <scope>NUCLEOTIDE SEQUENCE [LARGE SCALE GENOMIC DNA]</scope>
    <source>
        <strain evidence="2 3">G-1-1-14</strain>
    </source>
</reference>
<comment type="caution">
    <text evidence="2">The sequence shown here is derived from an EMBL/GenBank/DDBJ whole genome shotgun (WGS) entry which is preliminary data.</text>
</comment>
<dbReference type="InterPro" id="IPR008407">
    <property type="entry name" value="Brnchd-chn_aa_trnsp_AzlD"/>
</dbReference>
<gene>
    <name evidence="2" type="ORF">HHL10_01545</name>
</gene>
<keyword evidence="3" id="KW-1185">Reference proteome</keyword>
<evidence type="ECO:0000256" key="1">
    <source>
        <dbReference type="SAM" id="Phobius"/>
    </source>
</evidence>
<dbReference type="EMBL" id="JABBFW010000001">
    <property type="protein sequence ID" value="NML13666.1"/>
    <property type="molecule type" value="Genomic_DNA"/>
</dbReference>
<evidence type="ECO:0000313" key="3">
    <source>
        <dbReference type="Proteomes" id="UP000574067"/>
    </source>
</evidence>
<feature type="transmembrane region" description="Helical" evidence="1">
    <location>
        <begin position="6"/>
        <end position="26"/>
    </location>
</feature>
<dbReference type="Pfam" id="PF05437">
    <property type="entry name" value="AzlD"/>
    <property type="match status" value="1"/>
</dbReference>
<name>A0A848F4V8_9BURK</name>
<keyword evidence="1" id="KW-0472">Membrane</keyword>
<proteinExistence type="predicted"/>
<dbReference type="AlphaFoldDB" id="A0A848F4V8"/>
<keyword evidence="1" id="KW-0812">Transmembrane</keyword>